<proteinExistence type="predicted"/>
<comment type="caution">
    <text evidence="1">The sequence shown here is derived from an EMBL/GenBank/DDBJ whole genome shotgun (WGS) entry which is preliminary data.</text>
</comment>
<accession>A0AAN4ZH21</accession>
<evidence type="ECO:0000313" key="1">
    <source>
        <dbReference type="EMBL" id="GMR38936.1"/>
    </source>
</evidence>
<name>A0AAN4ZH21_9BILA</name>
<gene>
    <name evidence="1" type="ORF">PMAYCL1PPCAC_09131</name>
</gene>
<keyword evidence="2" id="KW-1185">Reference proteome</keyword>
<organism evidence="1 2">
    <name type="scientific">Pristionchus mayeri</name>
    <dbReference type="NCBI Taxonomy" id="1317129"/>
    <lineage>
        <taxon>Eukaryota</taxon>
        <taxon>Metazoa</taxon>
        <taxon>Ecdysozoa</taxon>
        <taxon>Nematoda</taxon>
        <taxon>Chromadorea</taxon>
        <taxon>Rhabditida</taxon>
        <taxon>Rhabditina</taxon>
        <taxon>Diplogasteromorpha</taxon>
        <taxon>Diplogasteroidea</taxon>
        <taxon>Neodiplogasteridae</taxon>
        <taxon>Pristionchus</taxon>
    </lineage>
</organism>
<dbReference type="EMBL" id="BTRK01000002">
    <property type="protein sequence ID" value="GMR38936.1"/>
    <property type="molecule type" value="Genomic_DNA"/>
</dbReference>
<evidence type="ECO:0000313" key="2">
    <source>
        <dbReference type="Proteomes" id="UP001328107"/>
    </source>
</evidence>
<reference evidence="2" key="1">
    <citation type="submission" date="2022-10" db="EMBL/GenBank/DDBJ databases">
        <title>Genome assembly of Pristionchus species.</title>
        <authorList>
            <person name="Yoshida K."/>
            <person name="Sommer R.J."/>
        </authorList>
    </citation>
    <scope>NUCLEOTIDE SEQUENCE [LARGE SCALE GENOMIC DNA]</scope>
    <source>
        <strain evidence="2">RS5460</strain>
    </source>
</reference>
<protein>
    <submittedName>
        <fullName evidence="1">Uncharacterized protein</fullName>
    </submittedName>
</protein>
<dbReference type="Proteomes" id="UP001328107">
    <property type="component" value="Unassembled WGS sequence"/>
</dbReference>
<sequence>MQNTKLCAHESIVQRGQYIFLGVSTLILSSIYLNPTPTFRSRISRLWTTWIEERERAPPVRDTRTSRHWRRMGPSLSSTFHATTFTCKGVHHAALEQRNRNGLRKIRHVHHGMNNVHVDQHKNRGAQYAFEVRSVKEFVVKKKCSVTSMGMC</sequence>
<dbReference type="AlphaFoldDB" id="A0AAN4ZH21"/>